<feature type="region of interest" description="Disordered" evidence="12">
    <location>
        <begin position="1135"/>
        <end position="1185"/>
    </location>
</feature>
<evidence type="ECO:0000256" key="9">
    <source>
        <dbReference type="ARBA" id="ARBA00023157"/>
    </source>
</evidence>
<dbReference type="InterPro" id="IPR013783">
    <property type="entry name" value="Ig-like_fold"/>
</dbReference>
<feature type="region of interest" description="Disordered" evidence="12">
    <location>
        <begin position="595"/>
        <end position="639"/>
    </location>
</feature>
<accession>A0AAN5D8T7</accession>
<feature type="domain" description="Ig-like" evidence="13">
    <location>
        <begin position="2043"/>
        <end position="2135"/>
    </location>
</feature>
<dbReference type="GO" id="GO:0019899">
    <property type="term" value="F:enzyme binding"/>
    <property type="evidence" value="ECO:0007669"/>
    <property type="project" value="UniProtKB-ARBA"/>
</dbReference>
<dbReference type="InterPro" id="IPR036179">
    <property type="entry name" value="Ig-like_dom_sf"/>
</dbReference>
<keyword evidence="8" id="KW-0175">Coiled coil</keyword>
<dbReference type="SMART" id="SM00060">
    <property type="entry name" value="FN3"/>
    <property type="match status" value="1"/>
</dbReference>
<dbReference type="PROSITE" id="PS50835">
    <property type="entry name" value="IG_LIKE"/>
    <property type="match status" value="17"/>
</dbReference>
<dbReference type="Pfam" id="PF00041">
    <property type="entry name" value="fn3"/>
    <property type="match status" value="1"/>
</dbReference>
<feature type="compositionally biased region" description="Basic and acidic residues" evidence="12">
    <location>
        <begin position="173"/>
        <end position="194"/>
    </location>
</feature>
<evidence type="ECO:0000256" key="7">
    <source>
        <dbReference type="ARBA" id="ARBA00022737"/>
    </source>
</evidence>
<evidence type="ECO:0000256" key="10">
    <source>
        <dbReference type="ARBA" id="ARBA00023242"/>
    </source>
</evidence>
<dbReference type="EMBL" id="BTRK01000006">
    <property type="protein sequence ID" value="GMR58628.1"/>
    <property type="molecule type" value="Genomic_DNA"/>
</dbReference>
<dbReference type="FunFam" id="2.60.40.10:FF:000080">
    <property type="entry name" value="Myosin light chain kinase, smooth muscle"/>
    <property type="match status" value="1"/>
</dbReference>
<dbReference type="SUPFAM" id="SSF49265">
    <property type="entry name" value="Fibronectin type III"/>
    <property type="match status" value="1"/>
</dbReference>
<reference evidence="16" key="1">
    <citation type="submission" date="2022-10" db="EMBL/GenBank/DDBJ databases">
        <title>Genome assembly of Pristionchus species.</title>
        <authorList>
            <person name="Yoshida K."/>
            <person name="Sommer R.J."/>
        </authorList>
    </citation>
    <scope>NUCLEOTIDE SEQUENCE [LARGE SCALE GENOMIC DNA]</scope>
    <source>
        <strain evidence="16">RS5460</strain>
    </source>
</reference>
<evidence type="ECO:0000259" key="13">
    <source>
        <dbReference type="PROSITE" id="PS50835"/>
    </source>
</evidence>
<evidence type="ECO:0000313" key="16">
    <source>
        <dbReference type="Proteomes" id="UP001328107"/>
    </source>
</evidence>
<feature type="domain" description="Ig-like" evidence="13">
    <location>
        <begin position="501"/>
        <end position="590"/>
    </location>
</feature>
<organism evidence="15 16">
    <name type="scientific">Pristionchus mayeri</name>
    <dbReference type="NCBI Taxonomy" id="1317129"/>
    <lineage>
        <taxon>Eukaryota</taxon>
        <taxon>Metazoa</taxon>
        <taxon>Ecdysozoa</taxon>
        <taxon>Nematoda</taxon>
        <taxon>Chromadorea</taxon>
        <taxon>Rhabditida</taxon>
        <taxon>Rhabditina</taxon>
        <taxon>Diplogasteromorpha</taxon>
        <taxon>Diplogasteroidea</taxon>
        <taxon>Neodiplogasteridae</taxon>
        <taxon>Pristionchus</taxon>
    </lineage>
</organism>
<evidence type="ECO:0000256" key="3">
    <source>
        <dbReference type="ARBA" id="ARBA00004355"/>
    </source>
</evidence>
<dbReference type="InterPro" id="IPR036116">
    <property type="entry name" value="FN3_sf"/>
</dbReference>
<dbReference type="InterPro" id="IPR003598">
    <property type="entry name" value="Ig_sub2"/>
</dbReference>
<dbReference type="FunFam" id="2.60.40.10:FF:000345">
    <property type="entry name" value="Muscle M-line assembly protein unc-89"/>
    <property type="match status" value="1"/>
</dbReference>
<evidence type="ECO:0000256" key="11">
    <source>
        <dbReference type="ARBA" id="ARBA00023319"/>
    </source>
</evidence>
<gene>
    <name evidence="15" type="ORF">PMAYCL1PPCAC_28823</name>
</gene>
<dbReference type="SMART" id="SM00408">
    <property type="entry name" value="IGc2"/>
    <property type="match status" value="19"/>
</dbReference>
<keyword evidence="7" id="KW-0677">Repeat</keyword>
<protein>
    <submittedName>
        <fullName evidence="15">Uncharacterized protein</fullName>
    </submittedName>
</protein>
<dbReference type="FunFam" id="2.60.40.10:FF:000107">
    <property type="entry name" value="Myosin, light chain kinase a"/>
    <property type="match status" value="5"/>
</dbReference>
<evidence type="ECO:0000256" key="12">
    <source>
        <dbReference type="SAM" id="MobiDB-lite"/>
    </source>
</evidence>
<dbReference type="PROSITE" id="PS50853">
    <property type="entry name" value="FN3"/>
    <property type="match status" value="1"/>
</dbReference>
<keyword evidence="10" id="KW-0539">Nucleus</keyword>
<dbReference type="InterPro" id="IPR003961">
    <property type="entry name" value="FN3_dom"/>
</dbReference>
<dbReference type="PANTHER" id="PTHR45080:SF8">
    <property type="entry name" value="IG-LIKE DOMAIN-CONTAINING PROTEIN"/>
    <property type="match status" value="1"/>
</dbReference>
<feature type="domain" description="Ig-like" evidence="13">
    <location>
        <begin position="1183"/>
        <end position="1270"/>
    </location>
</feature>
<evidence type="ECO:0000256" key="4">
    <source>
        <dbReference type="ARBA" id="ARBA00006692"/>
    </source>
</evidence>
<dbReference type="GO" id="GO:0040017">
    <property type="term" value="P:positive regulation of locomotion"/>
    <property type="evidence" value="ECO:0007669"/>
    <property type="project" value="UniProtKB-ARBA"/>
</dbReference>
<feature type="region of interest" description="Disordered" evidence="12">
    <location>
        <begin position="932"/>
        <end position="988"/>
    </location>
</feature>
<proteinExistence type="inferred from homology"/>
<dbReference type="PANTHER" id="PTHR45080">
    <property type="entry name" value="CONTACTIN 5"/>
    <property type="match status" value="1"/>
</dbReference>
<dbReference type="InterPro" id="IPR003599">
    <property type="entry name" value="Ig_sub"/>
</dbReference>
<evidence type="ECO:0000256" key="1">
    <source>
        <dbReference type="ARBA" id="ARBA00004123"/>
    </source>
</evidence>
<dbReference type="GO" id="GO:0060298">
    <property type="term" value="P:positive regulation of sarcomere organization"/>
    <property type="evidence" value="ECO:0007669"/>
    <property type="project" value="UniProtKB-ARBA"/>
</dbReference>
<dbReference type="GO" id="GO:0031672">
    <property type="term" value="C:A band"/>
    <property type="evidence" value="ECO:0007669"/>
    <property type="project" value="UniProtKB-SubCell"/>
</dbReference>
<feature type="domain" description="Ig-like" evidence="13">
    <location>
        <begin position="1935"/>
        <end position="2025"/>
    </location>
</feature>
<dbReference type="GO" id="GO:0007156">
    <property type="term" value="P:homophilic cell adhesion via plasma membrane adhesion molecules"/>
    <property type="evidence" value="ECO:0007669"/>
    <property type="project" value="TreeGrafter"/>
</dbReference>
<dbReference type="GO" id="GO:0005634">
    <property type="term" value="C:nucleus"/>
    <property type="evidence" value="ECO:0007669"/>
    <property type="project" value="UniProtKB-SubCell"/>
</dbReference>
<dbReference type="InterPro" id="IPR013098">
    <property type="entry name" value="Ig_I-set"/>
</dbReference>
<dbReference type="InterPro" id="IPR050958">
    <property type="entry name" value="Cell_Adh-Cytoskel_Orgn"/>
</dbReference>
<dbReference type="FunFam" id="2.60.40.10:FF:002081">
    <property type="entry name" value="Titin homolog"/>
    <property type="match status" value="1"/>
</dbReference>
<dbReference type="GO" id="GO:0003779">
    <property type="term" value="F:actin binding"/>
    <property type="evidence" value="ECO:0007669"/>
    <property type="project" value="UniProtKB-ARBA"/>
</dbReference>
<dbReference type="Pfam" id="PF07679">
    <property type="entry name" value="I-set"/>
    <property type="match status" value="19"/>
</dbReference>
<comment type="caution">
    <text evidence="15">The sequence shown here is derived from an EMBL/GenBank/DDBJ whole genome shotgun (WGS) entry which is preliminary data.</text>
</comment>
<comment type="subcellular location">
    <subcellularLocation>
        <location evidence="2">Cytoplasm</location>
        <location evidence="2">Myofibril</location>
        <location evidence="2">Sarcomere</location>
        <location evidence="2">A band</location>
    </subcellularLocation>
    <subcellularLocation>
        <location evidence="3">Cytoplasm</location>
        <location evidence="3">Myofibril</location>
        <location evidence="3">Sarcomere</location>
        <location evidence="3">I band</location>
    </subcellularLocation>
    <subcellularLocation>
        <location evidence="1">Nucleus</location>
    </subcellularLocation>
</comment>
<feature type="non-terminal residue" evidence="15">
    <location>
        <position position="1"/>
    </location>
</feature>
<dbReference type="SUPFAM" id="SSF48726">
    <property type="entry name" value="Immunoglobulin"/>
    <property type="match status" value="19"/>
</dbReference>
<evidence type="ECO:0000256" key="8">
    <source>
        <dbReference type="ARBA" id="ARBA00023054"/>
    </source>
</evidence>
<evidence type="ECO:0000256" key="2">
    <source>
        <dbReference type="ARBA" id="ARBA00004161"/>
    </source>
</evidence>
<dbReference type="GO" id="GO:0031674">
    <property type="term" value="C:I band"/>
    <property type="evidence" value="ECO:0007669"/>
    <property type="project" value="UniProtKB-SubCell"/>
</dbReference>
<dbReference type="CDD" id="cd00063">
    <property type="entry name" value="FN3"/>
    <property type="match status" value="1"/>
</dbReference>
<dbReference type="FunFam" id="2.60.40.10:FF:000032">
    <property type="entry name" value="palladin isoform X1"/>
    <property type="match status" value="4"/>
</dbReference>
<sequence length="2375" mass="259319">KQQPRKDRGTIPRRAKRDFLSRKRWSADVLPIGRLAKRGAIFRRMSMDGVFERDICFESECAPTVRRRLEDIVAYVGDLLAELDCDIHAVPSPDVRWFKDKNELSLSSAKYLSTVSDGRCSLQIRDIVETDSGMYTCQAVNDLGQSECAAKLIVEPKKSAKDTRKASTTSTVAKDKKSKEKETGEMKYSEEPPKFHHKLSDCSSRLFEPFTLVVTNTTLPEPSVTWFKNGKEISRADVQLSQKHDKGRYSLTILRCEKEHDADYRAVGRNQFGQCESSCHLSIEIPDGLSAPKFTLPLEDIMCKETEMLKLEVRISANPAPEITWYKDGRELIHSDRYRILYDDEEHRYSLTLLNGYAEESGQYRCVARNAVGQEESSCWLNIQEPEQRKAKKVDDAKAPKFRMPLPNPREVPEGGELTLVCAVTGTPIPAIRWTRDGKIIEEEDGRVIRCENGVCTLVIRQAKKEDAGSYVCQGENLHGSSSTTSSVVILPPLSADTKPPKFVEQLLDSTTPEGAEVLLECCVEGKPLPSVTWYKDGLKLLIENRMLTYTDRKGFTRLNIMNVVADDAGEYCCEAVNSAGKDFTHSRLSVIDSGVSRRAGSPMRPSSLGRRSASPSSSRTSNRGEERAPVITRPLQDSTVHEGNREILELEVNAEPSPKIEWFKDGQRVSESRVLRMYFDGRVAFMKIYEAKQDHQGEYTCRVSNKLGSVESRALLLVESGADVERVGKMPQFIKKMQTVVVDKAGNSASLSVQVIGDPRPEIVWLHNGRAIKEDAERRMRVFDDGVASLEIVNCGEALCGTYTAVASNVFGDAHSSAEVRLEEKSSTKPTASLPVFIVTPKKKIAVEEGERLEVTSDINGQPRPEIVWYKDARPLSSDGRISLMEEGVTYSIVINDISTQDAGKYSITAENEKGKVQEDFDVEVIKKKKAEKKEEPKKKTKAEETTKPPAPKNPKVTGAPGTSAMEVSWDAPDGKTSSTSYKVEHRAPDSRQWSSIGVSIKGTTAKITGLKANQDYVIGVSAGSGSKWSDPVELSARTAVEAVAPKITESLPSNLLVPDGDSLSLSLSFSGSPSPSAAWYLNGKEIKEGVKTTSSSSTLFVSSPSSGLYSCRLANSAGQASSEVDVDVIMIEDDNEDAKSTSSRRSSVSSRRSSIAPAKKRKSVKEDSVEARKKSKMGEEPPLIVKDLTDESANAGQPLNLVCTISGADEVSWFRDGSLLSNNGKCEISAAQNTKRLTIHGASPSDAGIYSCVAKNAAGVAETTASVTVIDISSHTAPKIEAGFQECVTVLAGKNATLKCHISGTPEPQAVWSKDGTPLVSSRRLKLSFGSDGSCLLTVNDLDENDTGIYVLSASNSVGVDCVQCLLTVAETAGTDAHLVVAGDKDKSSPRWLRAPPAYLEAREGHPIKLVAKAQGSPTPSIKWMKDGKEITRTNRSYQQLVTGEGEHHLSVDCAVRMTAGEFECIAENAVGVISTKTTLVVGKGDGLPLSPVPPRFSTPLVDQGVQNGNPIKLSVKAIGTPEPTLSWFFISDAEGAQPVSLTAEKSGWIEQREDGATASISCHSLQRSQQGTYQCVATNATGSTDTSCYVMVGGVDEPAGPPRFVRCLRDIWTPLGESVVFEVEIAGAPLPELAYYHNEKRLAESKNVQISWLSPTRCELRLSDVSLRSLGTYAVDAFNGHGIVRTTASLNVGEPRHAEPPVFQKEPTRPTSFDDCKVAKSPSMVRMELKKKGAAPKFVHGLEDMELKAGDSAAVAGQLAKKQRHRVHGHKHPARGLADQLRLDLATIQEVMSPTVSSPSQSFETTLEDIRATITDRNKKACRPKFIVKPKSKKPIDEGKSLRLKTAVSSNPPPTVQWDRAGMLLETGNKYSIYNDGDFYYLEVHHVTRFDAGFYNCTAENDDGLATCTSEVVVEAPKDSNRRRSRRPPKSPEWSEVLPGVVKLSAGEPLSVECSVSGHPLPSVSWMRNGASLVPQRGRHSISYDGECATLKIESLEEADEGKYTCVAVNEHGETTCQLQLSVTASAKQSSNSLAKGVAPALKENQSRLIKASDGQSVDLVCSLSSGTEPLQMKWLRDNVQVADSKSFSYNRKNYKCILRLADVFPEDAGDYVCEVKNAFGSTTCRLRLDVSSEGHSTTERAPTIIEFPSKLSVNPGQPMEIRARVTGHPDPVISWKKGDVVIGVDSDKHKMRVEGDVFSLLVSSCSRLDAGLYSITALNTAGTVEKSMEVKVIESSESSDKSQPKITENPVSVQVALGTKAELVCRFVGAPSPVCTWFKGDNKIADGEHGYSISSSIDTSRLSIVFLEKEHIGEYLCTVRNAYGEDLANARIMIEVLVLLFLLSIVVRSSSLFSLKREVSFFPSNPPALEC</sequence>
<keyword evidence="5" id="KW-0963">Cytoplasm</keyword>
<evidence type="ECO:0000259" key="14">
    <source>
        <dbReference type="PROSITE" id="PS50853"/>
    </source>
</evidence>
<feature type="domain" description="Ig-like" evidence="13">
    <location>
        <begin position="2146"/>
        <end position="2235"/>
    </location>
</feature>
<feature type="region of interest" description="Disordered" evidence="12">
    <location>
        <begin position="159"/>
        <end position="194"/>
    </location>
</feature>
<dbReference type="CDD" id="cd00096">
    <property type="entry name" value="Ig"/>
    <property type="match status" value="3"/>
</dbReference>
<feature type="domain" description="Ig-like" evidence="13">
    <location>
        <begin position="2248"/>
        <end position="2337"/>
    </location>
</feature>
<dbReference type="FunFam" id="2.60.40.10:FF:001847">
    <property type="entry name" value="Titin homolog"/>
    <property type="match status" value="1"/>
</dbReference>
<evidence type="ECO:0000313" key="15">
    <source>
        <dbReference type="EMBL" id="GMR58628.1"/>
    </source>
</evidence>
<keyword evidence="6" id="KW-0732">Signal</keyword>
<feature type="domain" description="Ig-like" evidence="13">
    <location>
        <begin position="400"/>
        <end position="489"/>
    </location>
</feature>
<dbReference type="GO" id="GO:0045989">
    <property type="term" value="P:positive regulation of striated muscle contraction"/>
    <property type="evidence" value="ECO:0007669"/>
    <property type="project" value="UniProtKB-ARBA"/>
</dbReference>
<feature type="compositionally biased region" description="Basic and acidic residues" evidence="12">
    <location>
        <begin position="933"/>
        <end position="948"/>
    </location>
</feature>
<feature type="domain" description="Fibronectin type-III" evidence="14">
    <location>
        <begin position="952"/>
        <end position="1044"/>
    </location>
</feature>
<feature type="domain" description="Ig-like" evidence="13">
    <location>
        <begin position="63"/>
        <end position="153"/>
    </location>
</feature>
<dbReference type="FunFam" id="2.60.40.10:FF:000425">
    <property type="entry name" value="Myosin light chain kinase"/>
    <property type="match status" value="1"/>
</dbReference>
<keyword evidence="11" id="KW-0393">Immunoglobulin domain</keyword>
<name>A0AAN5D8T7_9BILA</name>
<feature type="non-terminal residue" evidence="15">
    <location>
        <position position="2375"/>
    </location>
</feature>
<feature type="domain" description="Ig-like" evidence="13">
    <location>
        <begin position="732"/>
        <end position="824"/>
    </location>
</feature>
<feature type="domain" description="Ig-like" evidence="13">
    <location>
        <begin position="630"/>
        <end position="718"/>
    </location>
</feature>
<dbReference type="SMART" id="SM00409">
    <property type="entry name" value="IG"/>
    <property type="match status" value="19"/>
</dbReference>
<evidence type="ECO:0000256" key="6">
    <source>
        <dbReference type="ARBA" id="ARBA00022729"/>
    </source>
</evidence>
<feature type="domain" description="Ig-like" evidence="13">
    <location>
        <begin position="1827"/>
        <end position="1916"/>
    </location>
</feature>
<feature type="domain" description="Ig-like" evidence="13">
    <location>
        <begin position="1497"/>
        <end position="1594"/>
    </location>
</feature>
<dbReference type="GO" id="GO:0005886">
    <property type="term" value="C:plasma membrane"/>
    <property type="evidence" value="ECO:0007669"/>
    <property type="project" value="TreeGrafter"/>
</dbReference>
<feature type="domain" description="Ig-like" evidence="13">
    <location>
        <begin position="1280"/>
        <end position="1370"/>
    </location>
</feature>
<feature type="domain" description="Ig-like" evidence="13">
    <location>
        <begin position="1392"/>
        <end position="1483"/>
    </location>
</feature>
<feature type="compositionally biased region" description="Basic and acidic residues" evidence="12">
    <location>
        <begin position="1166"/>
        <end position="1181"/>
    </location>
</feature>
<dbReference type="InterPro" id="IPR007110">
    <property type="entry name" value="Ig-like_dom"/>
</dbReference>
<feature type="compositionally biased region" description="Low complexity" evidence="12">
    <location>
        <begin position="1142"/>
        <end position="1156"/>
    </location>
</feature>
<feature type="compositionally biased region" description="Low complexity" evidence="12">
    <location>
        <begin position="605"/>
        <end position="622"/>
    </location>
</feature>
<feature type="region of interest" description="Disordered" evidence="12">
    <location>
        <begin position="391"/>
        <end position="410"/>
    </location>
</feature>
<feature type="domain" description="Ig-like" evidence="13">
    <location>
        <begin position="836"/>
        <end position="925"/>
    </location>
</feature>
<feature type="domain" description="Ig-like" evidence="13">
    <location>
        <begin position="1047"/>
        <end position="1129"/>
    </location>
</feature>
<keyword evidence="16" id="KW-1185">Reference proteome</keyword>
<keyword evidence="9" id="KW-1015">Disulfide bond</keyword>
<dbReference type="Proteomes" id="UP001328107">
    <property type="component" value="Unassembled WGS sequence"/>
</dbReference>
<comment type="similarity">
    <text evidence="4">Belongs to the protein kinase superfamily. CAMK Ser/Thr protein kinase family.</text>
</comment>
<dbReference type="Gene3D" id="2.60.40.10">
    <property type="entry name" value="Immunoglobulins"/>
    <property type="match status" value="20"/>
</dbReference>
<evidence type="ECO:0000256" key="5">
    <source>
        <dbReference type="ARBA" id="ARBA00022490"/>
    </source>
</evidence>
<feature type="domain" description="Ig-like" evidence="13">
    <location>
        <begin position="292"/>
        <end position="382"/>
    </location>
</feature>
<dbReference type="FunFam" id="2.60.40.10:FF:000031">
    <property type="entry name" value="Myosin-binding protein C, slow type"/>
    <property type="match status" value="1"/>
</dbReference>